<dbReference type="Gene3D" id="3.40.980.10">
    <property type="entry name" value="MoaB/Mog-like domain"/>
    <property type="match status" value="1"/>
</dbReference>
<dbReference type="EMBL" id="VEWL01000006">
    <property type="protein sequence ID" value="TNV16001.1"/>
    <property type="molecule type" value="Genomic_DNA"/>
</dbReference>
<dbReference type="SUPFAM" id="SSF53218">
    <property type="entry name" value="Molybdenum cofactor biosynthesis proteins"/>
    <property type="match status" value="1"/>
</dbReference>
<keyword evidence="4 6" id="KW-0501">Molybdenum cofactor biosynthesis</keyword>
<dbReference type="PANTHER" id="PTHR10192:SF5">
    <property type="entry name" value="GEPHYRIN"/>
    <property type="match status" value="1"/>
</dbReference>
<evidence type="ECO:0000259" key="7">
    <source>
        <dbReference type="SMART" id="SM00852"/>
    </source>
</evidence>
<dbReference type="Pfam" id="PF00994">
    <property type="entry name" value="MoCF_biosynth"/>
    <property type="match status" value="1"/>
</dbReference>
<dbReference type="SUPFAM" id="SSF63882">
    <property type="entry name" value="MoeA N-terminal region -like"/>
    <property type="match status" value="1"/>
</dbReference>
<dbReference type="SMART" id="SM00852">
    <property type="entry name" value="MoCF_biosynth"/>
    <property type="match status" value="1"/>
</dbReference>
<comment type="pathway">
    <text evidence="2 6">Cofactor biosynthesis; molybdopterin biosynthesis.</text>
</comment>
<gene>
    <name evidence="8" type="ORF">FIC94_12090</name>
</gene>
<evidence type="ECO:0000313" key="9">
    <source>
        <dbReference type="Proteomes" id="UP000312784"/>
    </source>
</evidence>
<dbReference type="InterPro" id="IPR038987">
    <property type="entry name" value="MoeA-like"/>
</dbReference>
<comment type="function">
    <text evidence="1 6">Catalyzes the insertion of molybdate into adenylated molybdopterin with the concomitant release of AMP.</text>
</comment>
<evidence type="ECO:0000256" key="6">
    <source>
        <dbReference type="RuleBase" id="RU365090"/>
    </source>
</evidence>
<keyword evidence="6" id="KW-0500">Molybdenum</keyword>
<protein>
    <recommendedName>
        <fullName evidence="6">Molybdopterin molybdenumtransferase</fullName>
        <ecNumber evidence="6">2.10.1.1</ecNumber>
    </recommendedName>
</protein>
<keyword evidence="9" id="KW-1185">Reference proteome</keyword>
<accession>A0ABY2Y3W7</accession>
<comment type="similarity">
    <text evidence="3 6">Belongs to the MoeA family.</text>
</comment>
<dbReference type="Gene3D" id="2.170.190.11">
    <property type="entry name" value="Molybdopterin biosynthesis moea protein, domain 3"/>
    <property type="match status" value="1"/>
</dbReference>
<dbReference type="NCBIfam" id="NF045515">
    <property type="entry name" value="Glp_gephyrin"/>
    <property type="match status" value="1"/>
</dbReference>
<comment type="caution">
    <text evidence="8">The sequence shown here is derived from an EMBL/GenBank/DDBJ whole genome shotgun (WGS) entry which is preliminary data.</text>
</comment>
<keyword evidence="6" id="KW-0808">Transferase</keyword>
<dbReference type="Proteomes" id="UP000312784">
    <property type="component" value="Unassembled WGS sequence"/>
</dbReference>
<dbReference type="InterPro" id="IPR005110">
    <property type="entry name" value="MoeA_linker/N"/>
</dbReference>
<dbReference type="RefSeq" id="WP_140025039.1">
    <property type="nucleotide sequence ID" value="NZ_JBHUFG010000016.1"/>
</dbReference>
<dbReference type="InterPro" id="IPR036425">
    <property type="entry name" value="MoaB/Mog-like_dom_sf"/>
</dbReference>
<sequence length="405" mass="42386">MSLLPVEDALARILSSAEPQGLETVALNEAGGRVVARAVEAHFLQPPFDCSAMDGYALIAPADTTYPLQLKVIGESAAGKRFDGSLLPGQAVRIFTGAPMPEVADTIVIQEHTERSGDQLTILEGIATGRHIRRAGLDFAPGKTVLSVGRELDAPALSLAAASGNPTLDVFRKPRISILATGDELVPPGATPGPDQIVASNSVGISEIVRRAGGKPEDMGIIPDDPAQIEAAITSALDSGIDVLVTIGGASVGDRDYVHGALRNCGVELDFWKIAMRPGKPLMYGRKTVNGKTVHVIGLPGNPVSSLVCSLVFLRPLIVKLAGTDLTADIRPAKLGQAMPANDHRRDFVRATVESQSDGTLLATPFPVQDSSMLTALVGSNALLIRDENAPAADAGTPCRVLMLR</sequence>
<evidence type="ECO:0000313" key="8">
    <source>
        <dbReference type="EMBL" id="TNV16001.1"/>
    </source>
</evidence>
<dbReference type="InterPro" id="IPR005111">
    <property type="entry name" value="MoeA_C_domain_IV"/>
</dbReference>
<dbReference type="InterPro" id="IPR036135">
    <property type="entry name" value="MoeA_linker/N_sf"/>
</dbReference>
<dbReference type="Gene3D" id="2.40.340.10">
    <property type="entry name" value="MoeA, C-terminal, domain IV"/>
    <property type="match status" value="1"/>
</dbReference>
<dbReference type="SUPFAM" id="SSF63867">
    <property type="entry name" value="MoeA C-terminal domain-like"/>
    <property type="match status" value="1"/>
</dbReference>
<dbReference type="Pfam" id="PF03453">
    <property type="entry name" value="MoeA_N"/>
    <property type="match status" value="1"/>
</dbReference>
<dbReference type="InterPro" id="IPR036688">
    <property type="entry name" value="MoeA_C_domain_IV_sf"/>
</dbReference>
<dbReference type="CDD" id="cd00887">
    <property type="entry name" value="MoeA"/>
    <property type="match status" value="1"/>
</dbReference>
<keyword evidence="6" id="KW-0460">Magnesium</keyword>
<evidence type="ECO:0000256" key="3">
    <source>
        <dbReference type="ARBA" id="ARBA00010763"/>
    </source>
</evidence>
<keyword evidence="6" id="KW-0479">Metal-binding</keyword>
<dbReference type="EC" id="2.10.1.1" evidence="6"/>
<feature type="domain" description="MoaB/Mog" evidence="7">
    <location>
        <begin position="177"/>
        <end position="320"/>
    </location>
</feature>
<evidence type="ECO:0000256" key="2">
    <source>
        <dbReference type="ARBA" id="ARBA00005046"/>
    </source>
</evidence>
<comment type="catalytic activity">
    <reaction evidence="5">
        <text>adenylyl-molybdopterin + molybdate = Mo-molybdopterin + AMP + H(+)</text>
        <dbReference type="Rhea" id="RHEA:35047"/>
        <dbReference type="ChEBI" id="CHEBI:15378"/>
        <dbReference type="ChEBI" id="CHEBI:36264"/>
        <dbReference type="ChEBI" id="CHEBI:62727"/>
        <dbReference type="ChEBI" id="CHEBI:71302"/>
        <dbReference type="ChEBI" id="CHEBI:456215"/>
        <dbReference type="EC" id="2.10.1.1"/>
    </reaction>
</comment>
<evidence type="ECO:0000256" key="5">
    <source>
        <dbReference type="ARBA" id="ARBA00047317"/>
    </source>
</evidence>
<evidence type="ECO:0000256" key="4">
    <source>
        <dbReference type="ARBA" id="ARBA00023150"/>
    </source>
</evidence>
<reference evidence="8 9" key="1">
    <citation type="submission" date="2019-06" db="EMBL/GenBank/DDBJ databases">
        <title>Ochrobactrum cricket sp.nov., isolated from the insect Teleogryllus occipitalis living in deserted cropland.</title>
        <authorList>
            <person name="Hu M."/>
        </authorList>
    </citation>
    <scope>NUCLEOTIDE SEQUENCE [LARGE SCALE GENOMIC DNA]</scope>
    <source>
        <strain evidence="8 9">LCB8</strain>
    </source>
</reference>
<organism evidence="8 9">
    <name type="scientific">Ochrobactrum teleogrylli</name>
    <dbReference type="NCBI Taxonomy" id="2479765"/>
    <lineage>
        <taxon>Bacteria</taxon>
        <taxon>Pseudomonadati</taxon>
        <taxon>Pseudomonadota</taxon>
        <taxon>Alphaproteobacteria</taxon>
        <taxon>Hyphomicrobiales</taxon>
        <taxon>Brucellaceae</taxon>
        <taxon>Brucella/Ochrobactrum group</taxon>
        <taxon>Ochrobactrum</taxon>
    </lineage>
</organism>
<comment type="cofactor">
    <cofactor evidence="6">
        <name>Mg(2+)</name>
        <dbReference type="ChEBI" id="CHEBI:18420"/>
    </cofactor>
</comment>
<dbReference type="PANTHER" id="PTHR10192">
    <property type="entry name" value="MOLYBDOPTERIN BIOSYNTHESIS PROTEIN"/>
    <property type="match status" value="1"/>
</dbReference>
<dbReference type="InterPro" id="IPR001453">
    <property type="entry name" value="MoaB/Mog_dom"/>
</dbReference>
<dbReference type="Gene3D" id="3.90.105.10">
    <property type="entry name" value="Molybdopterin biosynthesis moea protein, domain 2"/>
    <property type="match status" value="1"/>
</dbReference>
<proteinExistence type="inferred from homology"/>
<name>A0ABY2Y3W7_9HYPH</name>
<evidence type="ECO:0000256" key="1">
    <source>
        <dbReference type="ARBA" id="ARBA00002901"/>
    </source>
</evidence>
<dbReference type="Pfam" id="PF03454">
    <property type="entry name" value="MoeA_C"/>
    <property type="match status" value="1"/>
</dbReference>